<feature type="domain" description="C2H2-type" evidence="14">
    <location>
        <begin position="659"/>
        <end position="686"/>
    </location>
</feature>
<feature type="domain" description="C2H2-type" evidence="14">
    <location>
        <begin position="288"/>
        <end position="315"/>
    </location>
</feature>
<keyword evidence="5" id="KW-0677">Repeat</keyword>
<dbReference type="GO" id="GO:0008270">
    <property type="term" value="F:zinc ion binding"/>
    <property type="evidence" value="ECO:0007669"/>
    <property type="project" value="UniProtKB-KW"/>
</dbReference>
<dbReference type="FunFam" id="3.30.160.60:FF:000275">
    <property type="entry name" value="zinc finger protein 90 homolog"/>
    <property type="match status" value="1"/>
</dbReference>
<feature type="domain" description="C2H2-type" evidence="14">
    <location>
        <begin position="67"/>
        <end position="94"/>
    </location>
</feature>
<dbReference type="FunFam" id="3.30.160.60:FF:001854">
    <property type="entry name" value="Zinc finger protein"/>
    <property type="match status" value="1"/>
</dbReference>
<feature type="domain" description="C2H2-type" evidence="14">
    <location>
        <begin position="604"/>
        <end position="631"/>
    </location>
</feature>
<evidence type="ECO:0000256" key="8">
    <source>
        <dbReference type="ARBA" id="ARBA00023015"/>
    </source>
</evidence>
<feature type="domain" description="C2H2-type" evidence="14">
    <location>
        <begin position="548"/>
        <end position="570"/>
    </location>
</feature>
<evidence type="ECO:0000256" key="12">
    <source>
        <dbReference type="PROSITE-ProRule" id="PRU00042"/>
    </source>
</evidence>
<reference evidence="16" key="1">
    <citation type="submission" date="2025-08" db="UniProtKB">
        <authorList>
            <consortium name="RefSeq"/>
        </authorList>
    </citation>
    <scope>IDENTIFICATION</scope>
    <source>
        <strain evidence="16">Nigerian</strain>
        <tissue evidence="16">Liver and blood</tissue>
    </source>
</reference>
<organism evidence="15 16">
    <name type="scientific">Xenopus tropicalis</name>
    <name type="common">Western clawed frog</name>
    <name type="synonym">Silurana tropicalis</name>
    <dbReference type="NCBI Taxonomy" id="8364"/>
    <lineage>
        <taxon>Eukaryota</taxon>
        <taxon>Metazoa</taxon>
        <taxon>Chordata</taxon>
        <taxon>Craniata</taxon>
        <taxon>Vertebrata</taxon>
        <taxon>Euteleostomi</taxon>
        <taxon>Amphibia</taxon>
        <taxon>Batrachia</taxon>
        <taxon>Anura</taxon>
        <taxon>Pipoidea</taxon>
        <taxon>Pipidae</taxon>
        <taxon>Xenopodinae</taxon>
        <taxon>Xenopus</taxon>
        <taxon>Silurana</taxon>
    </lineage>
</organism>
<feature type="region of interest" description="Disordered" evidence="13">
    <location>
        <begin position="620"/>
        <end position="652"/>
    </location>
</feature>
<accession>A0A8J0SZE3</accession>
<dbReference type="PANTHER" id="PTHR24393">
    <property type="entry name" value="ZINC FINGER PROTEIN"/>
    <property type="match status" value="1"/>
</dbReference>
<dbReference type="FunFam" id="3.30.160.60:FF:000358">
    <property type="entry name" value="zinc finger protein 24"/>
    <property type="match status" value="1"/>
</dbReference>
<keyword evidence="8" id="KW-0805">Transcription regulation</keyword>
<protein>
    <submittedName>
        <fullName evidence="16">Zinc finger protein 585B isoform X2</fullName>
    </submittedName>
</protein>
<dbReference type="PANTHER" id="PTHR24393:SF158">
    <property type="entry name" value="C2H2-TYPE DOMAIN-CONTAINING PROTEIN"/>
    <property type="match status" value="1"/>
</dbReference>
<gene>
    <name evidence="17" type="primary">znf585bl</name>
    <name evidence="16" type="synonym">LOC100498204</name>
</gene>
<evidence type="ECO:0000313" key="17">
    <source>
        <dbReference type="Xenbase" id="XB-GENE-25919012"/>
    </source>
</evidence>
<proteinExistence type="inferred from homology"/>
<feature type="compositionally biased region" description="Basic and acidic residues" evidence="13">
    <location>
        <begin position="678"/>
        <end position="691"/>
    </location>
</feature>
<feature type="domain" description="C2H2-type" evidence="14">
    <location>
        <begin position="316"/>
        <end position="343"/>
    </location>
</feature>
<feature type="domain" description="C2H2-type" evidence="14">
    <location>
        <begin position="1047"/>
        <end position="1074"/>
    </location>
</feature>
<dbReference type="Pfam" id="PF00096">
    <property type="entry name" value="zf-C2H2"/>
    <property type="match status" value="18"/>
</dbReference>
<keyword evidence="10" id="KW-0804">Transcription</keyword>
<dbReference type="Xenbase" id="XB-GENE-25919012">
    <property type="gene designation" value="znf585bl"/>
</dbReference>
<feature type="domain" description="C2H2-type" evidence="14">
    <location>
        <begin position="796"/>
        <end position="823"/>
    </location>
</feature>
<evidence type="ECO:0000256" key="3">
    <source>
        <dbReference type="ARBA" id="ARBA00006991"/>
    </source>
</evidence>
<dbReference type="SUPFAM" id="SSF57667">
    <property type="entry name" value="beta-beta-alpha zinc fingers"/>
    <property type="match status" value="12"/>
</dbReference>
<evidence type="ECO:0000313" key="15">
    <source>
        <dbReference type="Proteomes" id="UP000008143"/>
    </source>
</evidence>
<evidence type="ECO:0000256" key="2">
    <source>
        <dbReference type="ARBA" id="ARBA00004123"/>
    </source>
</evidence>
<dbReference type="FunFam" id="3.30.160.60:FF:002063">
    <property type="entry name" value="RB associated KRAB zinc finger"/>
    <property type="match status" value="1"/>
</dbReference>
<keyword evidence="6 12" id="KW-0863">Zinc-finger</keyword>
<feature type="compositionally biased region" description="Basic and acidic residues" evidence="13">
    <location>
        <begin position="253"/>
        <end position="266"/>
    </location>
</feature>
<feature type="domain" description="C2H2-type" evidence="14">
    <location>
        <begin position="95"/>
        <end position="117"/>
    </location>
</feature>
<feature type="domain" description="C2H2-type" evidence="14">
    <location>
        <begin position="520"/>
        <end position="547"/>
    </location>
</feature>
<feature type="domain" description="C2H2-type" evidence="14">
    <location>
        <begin position="768"/>
        <end position="795"/>
    </location>
</feature>
<dbReference type="GO" id="GO:0005634">
    <property type="term" value="C:nucleus"/>
    <property type="evidence" value="ECO:0007669"/>
    <property type="project" value="UniProtKB-SubCell"/>
</dbReference>
<keyword evidence="9" id="KW-0238">DNA-binding</keyword>
<dbReference type="Proteomes" id="UP000008143">
    <property type="component" value="Chromosome 3"/>
</dbReference>
<comment type="similarity">
    <text evidence="3">Belongs to the krueppel C2H2-type zinc-finger protein family.</text>
</comment>
<dbReference type="Gene3D" id="3.30.160.60">
    <property type="entry name" value="Classic Zinc Finger"/>
    <property type="match status" value="19"/>
</dbReference>
<evidence type="ECO:0000256" key="11">
    <source>
        <dbReference type="ARBA" id="ARBA00023242"/>
    </source>
</evidence>
<sequence>MANDISCCFNNGTSNENQFQMGENEGSNARNCEKTNQDEMENTGCSLDTQDGTNTTDRTAHKPEKRFFCIDCGKSFTRKSSLIVHQRIHTGEKLFMCTECGKRFGLKSSLVRHLRTHIPKSLNICPDCGKGFSRYSSLFQHQKVHFREKPYKCCHCKKSFSCNSFLEAHQKIHKVNELFNGKEQVEQISDQTKTKEHCRNDTVMELTSFPQYAESFIREEPGMRPAPLLTGSSTFSSETKHEEININSNSPDGKTEVDDTKGKESNLGHVTDLSVQSERTTQKEQKRFLCIDCGKRFTRKSSLIVHQRTHTGEKLFMCTECGKRFGLKSSLVRHIRTHTPKTLNICPECGKCFSRYTSFFQHQKSHRLQKPYTCSQCDKSFSRTSQLLVHQKSHRSGKEIDKIQHRENVRCQTKRRNVSRFDRFQETHACLECSKTFRQKESLLRHQRIHTVDQIDQFLPHPDTTDTKTTSTILKVIYEDEASVKPGNPKDGAKKSSNECKEISLERTGQAVSLNEEKRCLCIDCGKSFTRKSSLIVHQRIHTGEKLYMCTECGKRFGLKSSLVRHLRTHIPKTLNICPDCGKCFSRYSSLFQHQRVHKRDKQYKCSPCDKSFSRPSQLLLHQRNHKGERYAERKEPEGTCAQDKYHGNTESDTTEKSHLCLQCGKSFSEAAALNRHEKIHTDNNESRASNKDGTSSHGHSDSLYWHPALLSISSHVEKCFKNPPNASHIITKPFSEEQSPNGLKNWKCTEEFSDRSIKKAHSEEKQHLCSECGKSFTRKSSLIVHQRSHTGEKLYMCSECGKRFGLKSSLVRHLKTHTGPAINICSVCGIYFRCYSDLLLHFQIHNGQQQVTINDISKLEPKESKDFIEGQESLEGISIQEQEVSLNRNQQPLMVEPLHANKLLNSQYSDDGKTKPCEASVQVKQEFPENTYTGEQNTEEKNGVFPAYPYLLDWGDEFDISKSLSVEDDSGKVQQHLKRNEIHSNKGISVGQESHNFEINVWGRSNGSGRTYCGEKRFLCIDCGKSFTRKSSLIVHQRTHTGEKLYMCTECGKRFGLKSSLVRHQRIHSVEFFTCTECGKSFRDYSKFLQHQASHTGEWSYREPHLTAH</sequence>
<feature type="domain" description="C2H2-type" evidence="14">
    <location>
        <begin position="576"/>
        <end position="603"/>
    </location>
</feature>
<evidence type="ECO:0000256" key="10">
    <source>
        <dbReference type="ARBA" id="ARBA00023163"/>
    </source>
</evidence>
<dbReference type="FunFam" id="3.30.160.60:FF:000100">
    <property type="entry name" value="Zinc finger 45-like"/>
    <property type="match status" value="1"/>
</dbReference>
<evidence type="ECO:0000256" key="9">
    <source>
        <dbReference type="ARBA" id="ARBA00023125"/>
    </source>
</evidence>
<name>A0A8J0SZE3_XENTR</name>
<feature type="domain" description="C2H2-type" evidence="14">
    <location>
        <begin position="428"/>
        <end position="455"/>
    </location>
</feature>
<keyword evidence="7" id="KW-0862">Zinc</keyword>
<dbReference type="FunFam" id="3.30.160.60:FF:000188">
    <property type="entry name" value="Zinc finger protein 787"/>
    <property type="match status" value="1"/>
</dbReference>
<feature type="domain" description="C2H2-type" evidence="14">
    <location>
        <begin position="372"/>
        <end position="399"/>
    </location>
</feature>
<dbReference type="FunFam" id="3.30.160.60:FF:000062">
    <property type="entry name" value="RB-associated KRAB zinc finger protein-like"/>
    <property type="match status" value="1"/>
</dbReference>
<dbReference type="RefSeq" id="XP_017947866.2">
    <property type="nucleotide sequence ID" value="XM_018092377.2"/>
</dbReference>
<feature type="domain" description="C2H2-type" evidence="14">
    <location>
        <begin position="123"/>
        <end position="150"/>
    </location>
</feature>
<dbReference type="FunFam" id="3.30.160.60:FF:000478">
    <property type="entry name" value="Zinc finger protein 133"/>
    <property type="match status" value="2"/>
</dbReference>
<dbReference type="PROSITE" id="PS50157">
    <property type="entry name" value="ZINC_FINGER_C2H2_2"/>
    <property type="match status" value="20"/>
</dbReference>
<evidence type="ECO:0000256" key="4">
    <source>
        <dbReference type="ARBA" id="ARBA00022723"/>
    </source>
</evidence>
<comment type="subcellular location">
    <subcellularLocation>
        <location evidence="2">Nucleus</location>
    </subcellularLocation>
</comment>
<evidence type="ECO:0000256" key="7">
    <source>
        <dbReference type="ARBA" id="ARBA00022833"/>
    </source>
</evidence>
<feature type="compositionally biased region" description="Basic and acidic residues" evidence="13">
    <location>
        <begin position="626"/>
        <end position="652"/>
    </location>
</feature>
<keyword evidence="11" id="KW-0539">Nucleus</keyword>
<evidence type="ECO:0000256" key="6">
    <source>
        <dbReference type="ARBA" id="ARBA00022771"/>
    </source>
</evidence>
<dbReference type="InterPro" id="IPR013087">
    <property type="entry name" value="Znf_C2H2_type"/>
</dbReference>
<feature type="domain" description="C2H2-type" evidence="14">
    <location>
        <begin position="824"/>
        <end position="851"/>
    </location>
</feature>
<feature type="domain" description="C2H2-type" evidence="14">
    <location>
        <begin position="151"/>
        <end position="178"/>
    </location>
</feature>
<evidence type="ECO:0000259" key="14">
    <source>
        <dbReference type="PROSITE" id="PS50157"/>
    </source>
</evidence>
<dbReference type="FunFam" id="3.30.160.60:FF:000566">
    <property type="entry name" value="zinc finger protein 133 isoform X2"/>
    <property type="match status" value="4"/>
</dbReference>
<feature type="domain" description="C2H2-type" evidence="14">
    <location>
        <begin position="1019"/>
        <end position="1046"/>
    </location>
</feature>
<evidence type="ECO:0000313" key="16">
    <source>
        <dbReference type="RefSeq" id="XP_017947866.2"/>
    </source>
</evidence>
<feature type="region of interest" description="Disordered" evidence="13">
    <location>
        <begin position="231"/>
        <end position="269"/>
    </location>
</feature>
<dbReference type="SMART" id="SM00355">
    <property type="entry name" value="ZnF_C2H2"/>
    <property type="match status" value="20"/>
</dbReference>
<dbReference type="GO" id="GO:0045892">
    <property type="term" value="P:negative regulation of DNA-templated transcription"/>
    <property type="evidence" value="ECO:0007669"/>
    <property type="project" value="UniProtKB-ARBA"/>
</dbReference>
<dbReference type="GO" id="GO:0003700">
    <property type="term" value="F:DNA-binding transcription factor activity"/>
    <property type="evidence" value="ECO:0007669"/>
    <property type="project" value="UniProtKB-ARBA"/>
</dbReference>
<dbReference type="AGR" id="Xenbase:XB-GENE-25919012"/>
<dbReference type="AlphaFoldDB" id="A0A8J0SZE3"/>
<dbReference type="InterPro" id="IPR036236">
    <property type="entry name" value="Znf_C2H2_sf"/>
</dbReference>
<evidence type="ECO:0000256" key="1">
    <source>
        <dbReference type="ARBA" id="ARBA00003767"/>
    </source>
</evidence>
<dbReference type="GO" id="GO:0003677">
    <property type="term" value="F:DNA binding"/>
    <property type="evidence" value="ECO:0007669"/>
    <property type="project" value="UniProtKB-KW"/>
</dbReference>
<dbReference type="FunFam" id="3.30.160.60:FF:001836">
    <property type="entry name" value="HKR1, GLI-Kruppel zinc finger family member"/>
    <property type="match status" value="1"/>
</dbReference>
<keyword evidence="15" id="KW-1185">Reference proteome</keyword>
<evidence type="ECO:0000256" key="13">
    <source>
        <dbReference type="SAM" id="MobiDB-lite"/>
    </source>
</evidence>
<feature type="domain" description="C2H2-type" evidence="14">
    <location>
        <begin position="344"/>
        <end position="371"/>
    </location>
</feature>
<evidence type="ECO:0000256" key="5">
    <source>
        <dbReference type="ARBA" id="ARBA00022737"/>
    </source>
</evidence>
<dbReference type="FunFam" id="3.30.160.60:FF:002225">
    <property type="entry name" value="Uncharacterized protein"/>
    <property type="match status" value="5"/>
</dbReference>
<comment type="function">
    <text evidence="1">May be involved in transcriptional regulation.</text>
</comment>
<dbReference type="PROSITE" id="PS00028">
    <property type="entry name" value="ZINC_FINGER_C2H2_1"/>
    <property type="match status" value="20"/>
</dbReference>
<feature type="domain" description="C2H2-type" evidence="14">
    <location>
        <begin position="1074"/>
        <end position="1101"/>
    </location>
</feature>
<feature type="region of interest" description="Disordered" evidence="13">
    <location>
        <begin position="678"/>
        <end position="700"/>
    </location>
</feature>
<keyword evidence="4" id="KW-0479">Metal-binding</keyword>